<dbReference type="OrthoDB" id="7760102at2"/>
<organism evidence="2 3">
    <name type="scientific">Paracoccus aestuariivivens</name>
    <dbReference type="NCBI Taxonomy" id="1820333"/>
    <lineage>
        <taxon>Bacteria</taxon>
        <taxon>Pseudomonadati</taxon>
        <taxon>Pseudomonadota</taxon>
        <taxon>Alphaproteobacteria</taxon>
        <taxon>Rhodobacterales</taxon>
        <taxon>Paracoccaceae</taxon>
        <taxon>Paracoccus</taxon>
    </lineage>
</organism>
<protein>
    <recommendedName>
        <fullName evidence="4">Beta-lactamase</fullName>
    </recommendedName>
</protein>
<evidence type="ECO:0000313" key="2">
    <source>
        <dbReference type="EMBL" id="MTH80258.1"/>
    </source>
</evidence>
<keyword evidence="3" id="KW-1185">Reference proteome</keyword>
<dbReference type="InterPro" id="IPR040239">
    <property type="entry name" value="HcpB-like"/>
</dbReference>
<accession>A0A6L6JGC8</accession>
<feature type="signal peptide" evidence="1">
    <location>
        <begin position="1"/>
        <end position="25"/>
    </location>
</feature>
<dbReference type="RefSeq" id="WP_155097607.1">
    <property type="nucleotide sequence ID" value="NZ_WMIE01000036.1"/>
</dbReference>
<dbReference type="PANTHER" id="PTHR13891:SF1">
    <property type="entry name" value="CYTOCHROME C OXIDASE ASSEMBLY FACTOR 7"/>
    <property type="match status" value="1"/>
</dbReference>
<gene>
    <name evidence="2" type="ORF">GL286_21415</name>
</gene>
<keyword evidence="1" id="KW-0732">Signal</keyword>
<feature type="chain" id="PRO_5026891741" description="Beta-lactamase" evidence="1">
    <location>
        <begin position="26"/>
        <end position="808"/>
    </location>
</feature>
<dbReference type="Proteomes" id="UP000478183">
    <property type="component" value="Unassembled WGS sequence"/>
</dbReference>
<dbReference type="PANTHER" id="PTHR13891">
    <property type="entry name" value="CYTOCHROME C OXIDASE ASSEMBLY FACTOR 7"/>
    <property type="match status" value="1"/>
</dbReference>
<sequence length="808" mass="86676">MRVATFRSALLLALSILCLPPAARAEAVPQPIGTRQICGEGAILDAPGGQVMARLPRGAQVVVRDFGLGGDGRGHYRIDAPTGYVAMEDAPHFCVPPNEGAFRAPPNTCHLIAASRRTLPEVNAFALEHATFLPTMSVYRASNGWHAISLGIVSLAAAEILLERGEGLPDDSYCADGRNYIAALDLQDGAFFDPEGRPDAQCLTGDAMACAARAEAIASRADLSQADNFDAFRIWMLACMAGATEACGRPAILTSATYDHPMHTALPGADDRIGIRRDLMRRGCDVGVAESCLDLAGREMQVHTDTPPEYLTALQAMTAGCMTGNDYACRDMFRLMERREKVMATPVAAEDWYQAALLRAATCRPDPTAGDEYSCRPVYRAYTAFVEIAADGDPRVAQARNYLAAGCAAGNTDACPAPPQDAEFRRLALICRTQDTPDGAQACSGALAAYARDVSVTEIEPLVAMLEGACGPTRFAGCATLAFVYSSHTLTGQDLTFIGKDQPDRRLQALETGCRPGLLGLPNCRDLAKTLDRRGAVERAAEVYATACATIRAESEVAVYARGNGACFEAGLLDLRQRHDLPAARAYFDYVCNDPHQSDARYACKHLGLMARDAGEPDEAFVLFRRACYPTQEERGDGEGCLLYGDALRANRDRITLDDSPPMLGPPVSGDGIGVETLASHAYATGCLSRWEASCAANRLAIDAVLAAADAAPVVPCALHTQDGSVLADCSCRHLRFFETTEVAFGKRELVASDLYIWPDGDRSLVQEQGGNWRLNGVGAFSHFEEDETRCLTRDDTGTVLCVTVPFP</sequence>
<dbReference type="AlphaFoldDB" id="A0A6L6JGC8"/>
<name>A0A6L6JGC8_9RHOB</name>
<dbReference type="EMBL" id="WMIE01000036">
    <property type="protein sequence ID" value="MTH80258.1"/>
    <property type="molecule type" value="Genomic_DNA"/>
</dbReference>
<evidence type="ECO:0000256" key="1">
    <source>
        <dbReference type="SAM" id="SignalP"/>
    </source>
</evidence>
<comment type="caution">
    <text evidence="2">The sequence shown here is derived from an EMBL/GenBank/DDBJ whole genome shotgun (WGS) entry which is preliminary data.</text>
</comment>
<proteinExistence type="predicted"/>
<evidence type="ECO:0000313" key="3">
    <source>
        <dbReference type="Proteomes" id="UP000478183"/>
    </source>
</evidence>
<reference evidence="2 3" key="1">
    <citation type="submission" date="2019-11" db="EMBL/GenBank/DDBJ databases">
        <authorList>
            <person name="Dong K."/>
        </authorList>
    </citation>
    <scope>NUCLEOTIDE SEQUENCE [LARGE SCALE GENOMIC DNA]</scope>
    <source>
        <strain evidence="2 3">NBRC 111993</strain>
    </source>
</reference>
<evidence type="ECO:0008006" key="4">
    <source>
        <dbReference type="Google" id="ProtNLM"/>
    </source>
</evidence>